<name>A0ACC2LDJ1_PERAE</name>
<comment type="caution">
    <text evidence="1">The sequence shown here is derived from an EMBL/GenBank/DDBJ whole genome shotgun (WGS) entry which is preliminary data.</text>
</comment>
<accession>A0ACC2LDJ1</accession>
<evidence type="ECO:0000313" key="1">
    <source>
        <dbReference type="EMBL" id="KAJ8631486.1"/>
    </source>
</evidence>
<reference evidence="1 2" key="1">
    <citation type="journal article" date="2022" name="Hortic Res">
        <title>A haplotype resolved chromosomal level avocado genome allows analysis of novel avocado genes.</title>
        <authorList>
            <person name="Nath O."/>
            <person name="Fletcher S.J."/>
            <person name="Hayward A."/>
            <person name="Shaw L.M."/>
            <person name="Masouleh A.K."/>
            <person name="Furtado A."/>
            <person name="Henry R.J."/>
            <person name="Mitter N."/>
        </authorList>
    </citation>
    <scope>NUCLEOTIDE SEQUENCE [LARGE SCALE GENOMIC DNA]</scope>
    <source>
        <strain evidence="2">cv. Hass</strain>
    </source>
</reference>
<keyword evidence="2" id="KW-1185">Reference proteome</keyword>
<organism evidence="1 2">
    <name type="scientific">Persea americana</name>
    <name type="common">Avocado</name>
    <dbReference type="NCBI Taxonomy" id="3435"/>
    <lineage>
        <taxon>Eukaryota</taxon>
        <taxon>Viridiplantae</taxon>
        <taxon>Streptophyta</taxon>
        <taxon>Embryophyta</taxon>
        <taxon>Tracheophyta</taxon>
        <taxon>Spermatophyta</taxon>
        <taxon>Magnoliopsida</taxon>
        <taxon>Magnoliidae</taxon>
        <taxon>Laurales</taxon>
        <taxon>Lauraceae</taxon>
        <taxon>Persea</taxon>
    </lineage>
</organism>
<dbReference type="Proteomes" id="UP001234297">
    <property type="component" value="Chromosome 7"/>
</dbReference>
<proteinExistence type="predicted"/>
<sequence length="275" mass="30813">MKIQCDVCHREEASVFCSADEAALCRGCDSRVHHANKLASKHHRSSLLHPSLKESPRCDICQERRAFLFCQEDRAILCRECDLPIHTANHLTQKHNRFLLTGIKLSSSFSPIPSPSDESSHQTIKDDDNSNEKKKNKKKEEASTEMGFSLPVEKMANASTDSSQGSKTVDLCTSSISEYLMKTLPGWQVEDLLASSAPVEGLCETDGFSDLGLASNDFSIWVPQVPPISGLIYPSRALDPRNEVGSKDFKERHWNEDGLSVPEMSRTYKRARPFW</sequence>
<protein>
    <submittedName>
        <fullName evidence="1">Uncharacterized protein</fullName>
    </submittedName>
</protein>
<dbReference type="EMBL" id="CM056815">
    <property type="protein sequence ID" value="KAJ8631486.1"/>
    <property type="molecule type" value="Genomic_DNA"/>
</dbReference>
<gene>
    <name evidence="1" type="ORF">MRB53_024809</name>
</gene>
<evidence type="ECO:0000313" key="2">
    <source>
        <dbReference type="Proteomes" id="UP001234297"/>
    </source>
</evidence>